<feature type="compositionally biased region" description="Basic and acidic residues" evidence="1">
    <location>
        <begin position="457"/>
        <end position="470"/>
    </location>
</feature>
<reference evidence="5" key="3">
    <citation type="submission" date="2025-05" db="UniProtKB">
        <authorList>
            <consortium name="RefSeq"/>
        </authorList>
    </citation>
    <scope>IDENTIFICATION</scope>
    <source>
        <strain evidence="5">Aabys</strain>
        <tissue evidence="5">Whole body</tissue>
    </source>
</reference>
<organism evidence="2">
    <name type="scientific">Musca domestica</name>
    <name type="common">House fly</name>
    <dbReference type="NCBI Taxonomy" id="7370"/>
    <lineage>
        <taxon>Eukaryota</taxon>
        <taxon>Metazoa</taxon>
        <taxon>Ecdysozoa</taxon>
        <taxon>Arthropoda</taxon>
        <taxon>Hexapoda</taxon>
        <taxon>Insecta</taxon>
        <taxon>Pterygota</taxon>
        <taxon>Neoptera</taxon>
        <taxon>Endopterygota</taxon>
        <taxon>Diptera</taxon>
        <taxon>Brachycera</taxon>
        <taxon>Muscomorpha</taxon>
        <taxon>Muscoidea</taxon>
        <taxon>Muscidae</taxon>
        <taxon>Musca</taxon>
    </lineage>
</organism>
<feature type="compositionally biased region" description="Basic and acidic residues" evidence="1">
    <location>
        <begin position="389"/>
        <end position="400"/>
    </location>
</feature>
<dbReference type="PANTHER" id="PTHR46940:SF1">
    <property type="entry name" value="NKAP DOMAIN CONTAINING 1"/>
    <property type="match status" value="1"/>
</dbReference>
<dbReference type="RefSeq" id="XP_058982120.1">
    <property type="nucleotide sequence ID" value="XM_059126137.1"/>
</dbReference>
<keyword evidence="4" id="KW-1185">Reference proteome</keyword>
<dbReference type="EMBL" id="KA645856">
    <property type="protein sequence ID" value="AFP60485.1"/>
    <property type="molecule type" value="mRNA"/>
</dbReference>
<gene>
    <name evidence="5" type="primary">LOC101897712</name>
    <name evidence="3" type="synonym">101888787</name>
</gene>
<evidence type="ECO:0000313" key="5">
    <source>
        <dbReference type="RefSeq" id="XP_058982120.1"/>
    </source>
</evidence>
<feature type="region of interest" description="Disordered" evidence="1">
    <location>
        <begin position="60"/>
        <end position="500"/>
    </location>
</feature>
<feature type="compositionally biased region" description="Basic and acidic residues" evidence="1">
    <location>
        <begin position="426"/>
        <end position="439"/>
    </location>
</feature>
<reference evidence="2" key="1">
    <citation type="submission" date="2012-08" db="EMBL/GenBank/DDBJ databases">
        <title>Transcriptome of adult Musca domestica launches a platform for comparative house fly gene expression and characterization of differential gene expression among resistant and susceptible house flies.</title>
        <authorList>
            <person name="Liu N."/>
            <person name="Zhang L."/>
            <person name="Li M."/>
            <person name="Reid W."/>
        </authorList>
    </citation>
    <scope>NUCLEOTIDE SEQUENCE</scope>
    <source>
        <strain evidence="2">ALHF</strain>
        <tissue evidence="2">Whole body</tissue>
    </source>
</reference>
<feature type="compositionally biased region" description="Basic and acidic residues" evidence="1">
    <location>
        <begin position="244"/>
        <end position="253"/>
    </location>
</feature>
<dbReference type="eggNOG" id="ENOG502S0JR">
    <property type="taxonomic scope" value="Eukaryota"/>
</dbReference>
<feature type="compositionally biased region" description="Gly residues" evidence="1">
    <location>
        <begin position="127"/>
        <end position="137"/>
    </location>
</feature>
<name>T1PAR4_MUSDO</name>
<dbReference type="GeneID" id="101897712"/>
<evidence type="ECO:0000313" key="4">
    <source>
        <dbReference type="Proteomes" id="UP001652621"/>
    </source>
</evidence>
<feature type="compositionally biased region" description="Gly residues" evidence="1">
    <location>
        <begin position="104"/>
        <end position="117"/>
    </location>
</feature>
<reference evidence="3" key="2">
    <citation type="submission" date="2021-01" db="UniProtKB">
        <authorList>
            <consortium name="EnsemblMetazoa"/>
        </authorList>
    </citation>
    <scope>IDENTIFICATION</scope>
    <source>
        <strain evidence="3">Aabys</strain>
    </source>
</reference>
<dbReference type="EnsemblMetazoa" id="MDOA000256-RA">
    <property type="protein sequence ID" value="MDOA000256-PA"/>
    <property type="gene ID" value="MDOA000256"/>
</dbReference>
<dbReference type="VEuPathDB" id="VectorBase:MDOMA2_016112"/>
<evidence type="ECO:0000313" key="2">
    <source>
        <dbReference type="EMBL" id="AFP60485.1"/>
    </source>
</evidence>
<feature type="compositionally biased region" description="Acidic residues" evidence="1">
    <location>
        <begin position="478"/>
        <end position="489"/>
    </location>
</feature>
<dbReference type="OrthoDB" id="8197488at2759"/>
<protein>
    <submittedName>
        <fullName evidence="5">Serine/arginine repetitive matrix protein 1 isoform X1</fullName>
    </submittedName>
    <submittedName>
        <fullName evidence="2">Zinc finger protein</fullName>
    </submittedName>
</protein>
<dbReference type="STRING" id="7370.T1PAR4"/>
<feature type="compositionally biased region" description="Low complexity" evidence="1">
    <location>
        <begin position="367"/>
        <end position="381"/>
    </location>
</feature>
<accession>T1PAR4</accession>
<feature type="compositionally biased region" description="Basic and acidic residues" evidence="1">
    <location>
        <begin position="60"/>
        <end position="73"/>
    </location>
</feature>
<dbReference type="PANTHER" id="PTHR46940">
    <property type="entry name" value="NKAP DOMAIN-CONTAINING 1"/>
    <property type="match status" value="1"/>
</dbReference>
<evidence type="ECO:0000256" key="1">
    <source>
        <dbReference type="SAM" id="MobiDB-lite"/>
    </source>
</evidence>
<sequence length="642" mass="72522">MSSSSRRRGGGGGMEMNSKLHMDRQPTVTRINDPSLPAGKRREIDNVMKKARANTNDYWDKKLLEVEEKDPNRWRHTGYKKMYIQGESSSGESDRERGPSVGERGAGGGSGGAGNGYRGYNSSSAGGPPGAMPGGRYGRSPRSRSPRSRSRSRLRKTPPQSPPMRRRSPPPPRDMDRISRNRVSPPSSMDGRDRGRPRSPPYRGGAPPRSPDMGRRPMGGGGGSGGRPRSPPEPPIRRRSSRSPIDRERERRRVTPPNISGSRRRTPPPPVLGRGGEIPPKSSRAQILPRSKRPPSPPPRSSCRSRTNSSSSNCSDDSCSVCSPSHRHRSRSMSMHRPPRERGPRSPPPKSSSSRSLQYHRGAVPPSSSSSTSTSGRLPVRPSSPPRSSELDKYQREMNVRRISRQRSIDEHVSDGPVKVRTSRHSPLEDPRLKNRPPEPPEPTPAAVVPVKKKKKEKELRTRIKIEGEKRKKHSSSESDDSGGSDSDETPLPTFTATTRLTLSERFGKMAQWSIDRSNMENMRITKDSAGGALKVMIEEGLESPPRRYSYSPAPVGHFPEELATTAPSGMLSWDDVRVRYDYYKSRGYLRDLDLKDYIKWEEWWYKYQEWLKHERYYEYWERQQLARQRRRKKLPITQRLN</sequence>
<dbReference type="Pfam" id="PF15692">
    <property type="entry name" value="NKAP"/>
    <property type="match status" value="1"/>
</dbReference>
<dbReference type="InterPro" id="IPR043407">
    <property type="entry name" value="Nkap_D1"/>
</dbReference>
<feature type="compositionally biased region" description="Low complexity" evidence="1">
    <location>
        <begin position="301"/>
        <end position="324"/>
    </location>
</feature>
<feature type="compositionally biased region" description="Gly residues" evidence="1">
    <location>
        <begin position="217"/>
        <end position="226"/>
    </location>
</feature>
<proteinExistence type="evidence at transcript level"/>
<feature type="region of interest" description="Disordered" evidence="1">
    <location>
        <begin position="1"/>
        <end position="46"/>
    </location>
</feature>
<feature type="compositionally biased region" description="Basic residues" evidence="1">
    <location>
        <begin position="139"/>
        <end position="156"/>
    </location>
</feature>
<evidence type="ECO:0000313" key="3">
    <source>
        <dbReference type="EnsemblMetazoa" id="MDOA000256-PA"/>
    </source>
</evidence>
<dbReference type="VEuPathDB" id="VectorBase:MDOA000256"/>
<dbReference type="Proteomes" id="UP001652621">
    <property type="component" value="Unplaced"/>
</dbReference>
<dbReference type="AlphaFoldDB" id="T1PAR4"/>